<gene>
    <name evidence="1" type="ORF">LCGC14_1023150</name>
</gene>
<proteinExistence type="predicted"/>
<dbReference type="AlphaFoldDB" id="A0A0F9NIG9"/>
<dbReference type="EMBL" id="LAZR01004101">
    <property type="protein sequence ID" value="KKN11772.1"/>
    <property type="molecule type" value="Genomic_DNA"/>
</dbReference>
<organism evidence="1">
    <name type="scientific">marine sediment metagenome</name>
    <dbReference type="NCBI Taxonomy" id="412755"/>
    <lineage>
        <taxon>unclassified sequences</taxon>
        <taxon>metagenomes</taxon>
        <taxon>ecological metagenomes</taxon>
    </lineage>
</organism>
<evidence type="ECO:0000313" key="1">
    <source>
        <dbReference type="EMBL" id="KKN11772.1"/>
    </source>
</evidence>
<accession>A0A0F9NIG9</accession>
<reference evidence="1" key="1">
    <citation type="journal article" date="2015" name="Nature">
        <title>Complex archaea that bridge the gap between prokaryotes and eukaryotes.</title>
        <authorList>
            <person name="Spang A."/>
            <person name="Saw J.H."/>
            <person name="Jorgensen S.L."/>
            <person name="Zaremba-Niedzwiedzka K."/>
            <person name="Martijn J."/>
            <person name="Lind A.E."/>
            <person name="van Eijk R."/>
            <person name="Schleper C."/>
            <person name="Guy L."/>
            <person name="Ettema T.J."/>
        </authorList>
    </citation>
    <scope>NUCLEOTIDE SEQUENCE</scope>
</reference>
<protein>
    <submittedName>
        <fullName evidence="1">Uncharacterized protein</fullName>
    </submittedName>
</protein>
<sequence length="656" mass="70951">MKISGAHMATSQKTDNDYEGFDFGFDMKEDSALSYEGFDFGFEDAPAPAPSYALSQTTRPDEMAGVYKFEDQDEYFLHEPRKMGGQELSPGYVKRWSAMEPEIKMSRIQGAVLESDSMGPKADAAIRSLWDENNDFNAVASGFDAKVKSGEIEDFYLSVGGEYEDQLADFKAKTGQLTSQEALSNMWDKEALRLQAIDEELGPLDSESMKKPDWNPQRALGALIEGTKRMGREYLQTMLGLGQVRKDLGLEDGGVREALYRSIPGFAATLDTFGIKPEDEARTADAHRIIKALESSPEFKGPSSGFWEDFVGMMPMVGLSLLSFGTGALSAKAAGTLTRKAIGSLALKKGAGVLTKKEASKLSRKAGADVARAAILPLIVGGTYEKLLAQGVEPQRALTAGLVNGVLQASMEAWGIGFALRAVAPKRLVGQRIKTMLETMGTEWGVEFLQVIPEVWTELIGLNKDDTLSEHFANMFSKETLNKIKSQGIQEGNVAAVMAAFIGGVSLAHQTRRYKVTSGTEPGKKGNSFLVDGKGKIYEGVNADLRELADNYNLTVDDVRFGGTVKEGDKPYDNITHVLDPATGALEPAPPTPTATLDEILADEEVVETGGEEGPSPLAKLAKAETKIAETKEEFVTADQAGEGCQAYDGATDFHF</sequence>
<comment type="caution">
    <text evidence="1">The sequence shown here is derived from an EMBL/GenBank/DDBJ whole genome shotgun (WGS) entry which is preliminary data.</text>
</comment>
<name>A0A0F9NIG9_9ZZZZ</name>